<dbReference type="AlphaFoldDB" id="A0A811R6J6"/>
<dbReference type="EMBL" id="CAJGYO010000013">
    <property type="protein sequence ID" value="CAD6265634.1"/>
    <property type="molecule type" value="Genomic_DNA"/>
</dbReference>
<dbReference type="Proteomes" id="UP000604825">
    <property type="component" value="Unassembled WGS sequence"/>
</dbReference>
<evidence type="ECO:0000313" key="1">
    <source>
        <dbReference type="EMBL" id="CAD6265634.1"/>
    </source>
</evidence>
<organism evidence="1 2">
    <name type="scientific">Miscanthus lutarioriparius</name>
    <dbReference type="NCBI Taxonomy" id="422564"/>
    <lineage>
        <taxon>Eukaryota</taxon>
        <taxon>Viridiplantae</taxon>
        <taxon>Streptophyta</taxon>
        <taxon>Embryophyta</taxon>
        <taxon>Tracheophyta</taxon>
        <taxon>Spermatophyta</taxon>
        <taxon>Magnoliopsida</taxon>
        <taxon>Liliopsida</taxon>
        <taxon>Poales</taxon>
        <taxon>Poaceae</taxon>
        <taxon>PACMAD clade</taxon>
        <taxon>Panicoideae</taxon>
        <taxon>Andropogonodae</taxon>
        <taxon>Andropogoneae</taxon>
        <taxon>Saccharinae</taxon>
        <taxon>Miscanthus</taxon>
    </lineage>
</organism>
<comment type="caution">
    <text evidence="1">The sequence shown here is derived from an EMBL/GenBank/DDBJ whole genome shotgun (WGS) entry which is preliminary data.</text>
</comment>
<evidence type="ECO:0000313" key="2">
    <source>
        <dbReference type="Proteomes" id="UP000604825"/>
    </source>
</evidence>
<accession>A0A811R6J6</accession>
<protein>
    <submittedName>
        <fullName evidence="1">Uncharacterized protein</fullName>
    </submittedName>
</protein>
<sequence>MAVVGGWGSVGEMVWLFGAGGGASSQGRGEDSCVYADSDEIGAVKVPKEHHAAVAAHQFRGWCLRFVLRDGYFAIVLVNPLVIIRLL</sequence>
<name>A0A811R6J6_9POAL</name>
<gene>
    <name evidence="1" type="ORF">NCGR_LOCUS48939</name>
</gene>
<proteinExistence type="predicted"/>
<reference evidence="1" key="1">
    <citation type="submission" date="2020-10" db="EMBL/GenBank/DDBJ databases">
        <authorList>
            <person name="Han B."/>
            <person name="Lu T."/>
            <person name="Zhao Q."/>
            <person name="Huang X."/>
            <person name="Zhao Y."/>
        </authorList>
    </citation>
    <scope>NUCLEOTIDE SEQUENCE</scope>
</reference>
<keyword evidence="2" id="KW-1185">Reference proteome</keyword>